<dbReference type="GO" id="GO:0006309">
    <property type="term" value="P:apoptotic DNA fragmentation"/>
    <property type="evidence" value="ECO:0007669"/>
    <property type="project" value="InterPro"/>
</dbReference>
<dbReference type="GO" id="GO:0005634">
    <property type="term" value="C:nucleus"/>
    <property type="evidence" value="ECO:0007669"/>
    <property type="project" value="InterPro"/>
</dbReference>
<gene>
    <name evidence="4" type="ORF">PoB_006257000</name>
</gene>
<comment type="caution">
    <text evidence="4">The sequence shown here is derived from an EMBL/GenBank/DDBJ whole genome shotgun (WGS) entry which is preliminary data.</text>
</comment>
<dbReference type="InterPro" id="IPR039729">
    <property type="entry name" value="DFF40"/>
</dbReference>
<organism evidence="4 5">
    <name type="scientific">Plakobranchus ocellatus</name>
    <dbReference type="NCBI Taxonomy" id="259542"/>
    <lineage>
        <taxon>Eukaryota</taxon>
        <taxon>Metazoa</taxon>
        <taxon>Spiralia</taxon>
        <taxon>Lophotrochozoa</taxon>
        <taxon>Mollusca</taxon>
        <taxon>Gastropoda</taxon>
        <taxon>Heterobranchia</taxon>
        <taxon>Euthyneura</taxon>
        <taxon>Panpulmonata</taxon>
        <taxon>Sacoglossa</taxon>
        <taxon>Placobranchoidea</taxon>
        <taxon>Plakobranchidae</taxon>
        <taxon>Plakobranchus</taxon>
    </lineage>
</organism>
<evidence type="ECO:0000256" key="2">
    <source>
        <dbReference type="PROSITE-ProRule" id="PRU00447"/>
    </source>
</evidence>
<dbReference type="Gene3D" id="3.10.20.10">
    <property type="match status" value="1"/>
</dbReference>
<evidence type="ECO:0000256" key="1">
    <source>
        <dbReference type="ARBA" id="ARBA00022703"/>
    </source>
</evidence>
<evidence type="ECO:0000259" key="3">
    <source>
        <dbReference type="PROSITE" id="PS51135"/>
    </source>
</evidence>
<dbReference type="EMBL" id="BLXT01007037">
    <property type="protein sequence ID" value="GFO36065.1"/>
    <property type="molecule type" value="Genomic_DNA"/>
</dbReference>
<protein>
    <submittedName>
        <fullName evidence="4">DNAation factor subunit beta</fullName>
    </submittedName>
</protein>
<proteinExistence type="predicted"/>
<dbReference type="SUPFAM" id="SSF54060">
    <property type="entry name" value="His-Me finger endonucleases"/>
    <property type="match status" value="1"/>
</dbReference>
<dbReference type="Proteomes" id="UP000735302">
    <property type="component" value="Unassembled WGS sequence"/>
</dbReference>
<dbReference type="InterPro" id="IPR044925">
    <property type="entry name" value="His-Me_finger_sf"/>
</dbReference>
<dbReference type="AlphaFoldDB" id="A0AAV4CW78"/>
<reference evidence="4 5" key="1">
    <citation type="journal article" date="2021" name="Elife">
        <title>Chloroplast acquisition without the gene transfer in kleptoplastic sea slugs, Plakobranchus ocellatus.</title>
        <authorList>
            <person name="Maeda T."/>
            <person name="Takahashi S."/>
            <person name="Yoshida T."/>
            <person name="Shimamura S."/>
            <person name="Takaki Y."/>
            <person name="Nagai Y."/>
            <person name="Toyoda A."/>
            <person name="Suzuki Y."/>
            <person name="Arimoto A."/>
            <person name="Ishii H."/>
            <person name="Satoh N."/>
            <person name="Nishiyama T."/>
            <person name="Hasebe M."/>
            <person name="Maruyama T."/>
            <person name="Minagawa J."/>
            <person name="Obokata J."/>
            <person name="Shigenobu S."/>
        </authorList>
    </citation>
    <scope>NUCLEOTIDE SEQUENCE [LARGE SCALE GENOMIC DNA]</scope>
</reference>
<keyword evidence="5" id="KW-1185">Reference proteome</keyword>
<keyword evidence="1 2" id="KW-0053">Apoptosis</keyword>
<dbReference type="Pfam" id="PF09230">
    <property type="entry name" value="DFF40"/>
    <property type="match status" value="1"/>
</dbReference>
<dbReference type="GO" id="GO:0016787">
    <property type="term" value="F:hydrolase activity"/>
    <property type="evidence" value="ECO:0007669"/>
    <property type="project" value="InterPro"/>
</dbReference>
<dbReference type="InterPro" id="IPR015311">
    <property type="entry name" value="DFF40_C"/>
</dbReference>
<dbReference type="InterPro" id="IPR003508">
    <property type="entry name" value="CIDE-N_dom"/>
</dbReference>
<evidence type="ECO:0000313" key="4">
    <source>
        <dbReference type="EMBL" id="GFO36065.1"/>
    </source>
</evidence>
<dbReference type="SUPFAM" id="SSF54277">
    <property type="entry name" value="CAD &amp; PB1 domains"/>
    <property type="match status" value="1"/>
</dbReference>
<dbReference type="PANTHER" id="PTHR13067">
    <property type="entry name" value="CASPASE-ACTIVATED DNASE"/>
    <property type="match status" value="1"/>
</dbReference>
<accession>A0AAV4CW78</accession>
<dbReference type="GO" id="GO:0004520">
    <property type="term" value="F:DNA endonuclease activity"/>
    <property type="evidence" value="ECO:0007669"/>
    <property type="project" value="InterPro"/>
</dbReference>
<dbReference type="PANTHER" id="PTHR13067:SF2">
    <property type="entry name" value="CASPASE-ACTIVATED DNASE"/>
    <property type="match status" value="1"/>
</dbReference>
<feature type="domain" description="CIDE-N" evidence="3">
    <location>
        <begin position="1"/>
        <end position="79"/>
    </location>
</feature>
<dbReference type="Pfam" id="PF02017">
    <property type="entry name" value="CIDE-N"/>
    <property type="match status" value="1"/>
</dbReference>
<sequence>MRPYKVRNSKQRSSLQGIVASNLKELISRGKKRLQIPEDQKVRVVLEVDGTQVQDDDYLGFLSEQQVLVLLRDGEIWSGMADLFYQMMVQLADAEQRAEQANQIEDLLTSDDLAPEKILLLTQYLQLLKTNIDAERRSEDKEWFEGVDKKFKTKTEVMRNSAQQRIRSYFYSAKEQMEKEKDKALKADLTIWLNELNKLVTKHTDQQGNLFDRYSTCKTCMCDNNGWFACKGAYDKDECSNKHVINPYASRGYKLMFQLWNLDHYIEKSREVVPKFIEAVKNLKNSPNGRKLNLRELYNLLCTHKNLNLVYIDCHAKGARPELRIKPDRFYM</sequence>
<evidence type="ECO:0000313" key="5">
    <source>
        <dbReference type="Proteomes" id="UP000735302"/>
    </source>
</evidence>
<dbReference type="GO" id="GO:0005737">
    <property type="term" value="C:cytoplasm"/>
    <property type="evidence" value="ECO:0007669"/>
    <property type="project" value="InterPro"/>
</dbReference>
<dbReference type="PROSITE" id="PS51135">
    <property type="entry name" value="CIDE_N"/>
    <property type="match status" value="1"/>
</dbReference>
<name>A0AAV4CW78_9GAST</name>
<dbReference type="SMART" id="SM00266">
    <property type="entry name" value="CAD"/>
    <property type="match status" value="1"/>
</dbReference>